<dbReference type="Proteomes" id="UP000275078">
    <property type="component" value="Unassembled WGS sequence"/>
</dbReference>
<dbReference type="EMBL" id="ML119671">
    <property type="protein sequence ID" value="RPA82455.1"/>
    <property type="molecule type" value="Genomic_DNA"/>
</dbReference>
<evidence type="ECO:0000256" key="1">
    <source>
        <dbReference type="SAM" id="Phobius"/>
    </source>
</evidence>
<keyword evidence="1" id="KW-0472">Membrane</keyword>
<proteinExistence type="predicted"/>
<gene>
    <name evidence="2" type="ORF">BJ508DRAFT_305592</name>
</gene>
<feature type="transmembrane region" description="Helical" evidence="1">
    <location>
        <begin position="55"/>
        <end position="76"/>
    </location>
</feature>
<evidence type="ECO:0000313" key="3">
    <source>
        <dbReference type="Proteomes" id="UP000275078"/>
    </source>
</evidence>
<organism evidence="2 3">
    <name type="scientific">Ascobolus immersus RN42</name>
    <dbReference type="NCBI Taxonomy" id="1160509"/>
    <lineage>
        <taxon>Eukaryota</taxon>
        <taxon>Fungi</taxon>
        <taxon>Dikarya</taxon>
        <taxon>Ascomycota</taxon>
        <taxon>Pezizomycotina</taxon>
        <taxon>Pezizomycetes</taxon>
        <taxon>Pezizales</taxon>
        <taxon>Ascobolaceae</taxon>
        <taxon>Ascobolus</taxon>
    </lineage>
</organism>
<protein>
    <submittedName>
        <fullName evidence="2">Uncharacterized protein</fullName>
    </submittedName>
</protein>
<dbReference type="AlphaFoldDB" id="A0A3N4I8Q6"/>
<keyword evidence="1" id="KW-0812">Transmembrane</keyword>
<sequence>MPIKMTPNVKTPAATNVAMTDLYPTPSHTGSTSNPARFKWPKTYEEKKIFRKKTFYILLSLAIIGGVITLLVIISIRRPTQKPEEASLKRLPKGIDVFEAPDENLWRDGQKIDGVEEQYLALATADAQLYKAARDHTIWTDKRVKPVIEHMGLNNVFGAPGSGYGYVRCDWPRKEKHGAKRIGDALFREDHLKGESFVFFWNKTLRVCYVMTGKMLQIQKEKGGKDLDWLKKDGEEKTVNVEGDDQKMDGDKDK</sequence>
<keyword evidence="3" id="KW-1185">Reference proteome</keyword>
<accession>A0A3N4I8Q6</accession>
<keyword evidence="1" id="KW-1133">Transmembrane helix</keyword>
<evidence type="ECO:0000313" key="2">
    <source>
        <dbReference type="EMBL" id="RPA82455.1"/>
    </source>
</evidence>
<reference evidence="2 3" key="1">
    <citation type="journal article" date="2018" name="Nat. Ecol. Evol.">
        <title>Pezizomycetes genomes reveal the molecular basis of ectomycorrhizal truffle lifestyle.</title>
        <authorList>
            <person name="Murat C."/>
            <person name="Payen T."/>
            <person name="Noel B."/>
            <person name="Kuo A."/>
            <person name="Morin E."/>
            <person name="Chen J."/>
            <person name="Kohler A."/>
            <person name="Krizsan K."/>
            <person name="Balestrini R."/>
            <person name="Da Silva C."/>
            <person name="Montanini B."/>
            <person name="Hainaut M."/>
            <person name="Levati E."/>
            <person name="Barry K.W."/>
            <person name="Belfiori B."/>
            <person name="Cichocki N."/>
            <person name="Clum A."/>
            <person name="Dockter R.B."/>
            <person name="Fauchery L."/>
            <person name="Guy J."/>
            <person name="Iotti M."/>
            <person name="Le Tacon F."/>
            <person name="Lindquist E.A."/>
            <person name="Lipzen A."/>
            <person name="Malagnac F."/>
            <person name="Mello A."/>
            <person name="Molinier V."/>
            <person name="Miyauchi S."/>
            <person name="Poulain J."/>
            <person name="Riccioni C."/>
            <person name="Rubini A."/>
            <person name="Sitrit Y."/>
            <person name="Splivallo R."/>
            <person name="Traeger S."/>
            <person name="Wang M."/>
            <person name="Zifcakova L."/>
            <person name="Wipf D."/>
            <person name="Zambonelli A."/>
            <person name="Paolocci F."/>
            <person name="Nowrousian M."/>
            <person name="Ottonello S."/>
            <person name="Baldrian P."/>
            <person name="Spatafora J.W."/>
            <person name="Henrissat B."/>
            <person name="Nagy L.G."/>
            <person name="Aury J.M."/>
            <person name="Wincker P."/>
            <person name="Grigoriev I.V."/>
            <person name="Bonfante P."/>
            <person name="Martin F.M."/>
        </authorList>
    </citation>
    <scope>NUCLEOTIDE SEQUENCE [LARGE SCALE GENOMIC DNA]</scope>
    <source>
        <strain evidence="2 3">RN42</strain>
    </source>
</reference>
<name>A0A3N4I8Q6_ASCIM</name>